<keyword evidence="2" id="KW-1185">Reference proteome</keyword>
<proteinExistence type="predicted"/>
<accession>A0ABQ4G2K8</accession>
<name>A0ABQ4G2K8_9ACTN</name>
<protein>
    <submittedName>
        <fullName evidence="1">Uncharacterized protein</fullName>
    </submittedName>
</protein>
<reference evidence="1 2" key="1">
    <citation type="submission" date="2021-01" db="EMBL/GenBank/DDBJ databases">
        <title>Whole genome shotgun sequence of Microbispora corallina NBRC 16416.</title>
        <authorList>
            <person name="Komaki H."/>
            <person name="Tamura T."/>
        </authorList>
    </citation>
    <scope>NUCLEOTIDE SEQUENCE [LARGE SCALE GENOMIC DNA]</scope>
    <source>
        <strain evidence="1 2">NBRC 16416</strain>
    </source>
</reference>
<evidence type="ECO:0000313" key="2">
    <source>
        <dbReference type="Proteomes" id="UP000603904"/>
    </source>
</evidence>
<dbReference type="EMBL" id="BOOC01000021">
    <property type="protein sequence ID" value="GIH41308.1"/>
    <property type="molecule type" value="Genomic_DNA"/>
</dbReference>
<dbReference type="Proteomes" id="UP000603904">
    <property type="component" value="Unassembled WGS sequence"/>
</dbReference>
<sequence length="140" mass="15102">MAGSVVYDGFGKPVGGAPATPAKTRFQFSPVQPPIWELRVSHCCCPPESTVPSIVESEIQPPLAQPPSTSVRPPRTCMRRYGAAWETAHRSWPPVGVTDRFSAPRQKFWVALPWNQSASACTRPLIVTSSGDAPSPSTCV</sequence>
<gene>
    <name evidence="1" type="ORF">Mco01_43080</name>
</gene>
<evidence type="ECO:0000313" key="1">
    <source>
        <dbReference type="EMBL" id="GIH41308.1"/>
    </source>
</evidence>
<organism evidence="1 2">
    <name type="scientific">Microbispora corallina</name>
    <dbReference type="NCBI Taxonomy" id="83302"/>
    <lineage>
        <taxon>Bacteria</taxon>
        <taxon>Bacillati</taxon>
        <taxon>Actinomycetota</taxon>
        <taxon>Actinomycetes</taxon>
        <taxon>Streptosporangiales</taxon>
        <taxon>Streptosporangiaceae</taxon>
        <taxon>Microbispora</taxon>
    </lineage>
</organism>
<dbReference type="RefSeq" id="WP_204058656.1">
    <property type="nucleotide sequence ID" value="NZ_BAAAGP010000012.1"/>
</dbReference>
<comment type="caution">
    <text evidence="1">The sequence shown here is derived from an EMBL/GenBank/DDBJ whole genome shotgun (WGS) entry which is preliminary data.</text>
</comment>